<comment type="caution">
    <text evidence="1">The sequence shown here is derived from an EMBL/GenBank/DDBJ whole genome shotgun (WGS) entry which is preliminary data.</text>
</comment>
<accession>A0ABP0JSW1</accession>
<evidence type="ECO:0000313" key="2">
    <source>
        <dbReference type="Proteomes" id="UP001642484"/>
    </source>
</evidence>
<reference evidence="1 2" key="1">
    <citation type="submission" date="2024-02" db="EMBL/GenBank/DDBJ databases">
        <authorList>
            <person name="Chen Y."/>
            <person name="Shah S."/>
            <person name="Dougan E. K."/>
            <person name="Thang M."/>
            <person name="Chan C."/>
        </authorList>
    </citation>
    <scope>NUCLEOTIDE SEQUENCE [LARGE SCALE GENOMIC DNA]</scope>
</reference>
<name>A0ABP0JSW1_9DINO</name>
<sequence length="101" mass="11603">MTFAGSGASKRSLTVKRANHIAARHAHEKEKVFTIREYSVPVEASDKLPLDERDWVCPFCPALPTLPAYLKTQSVQHHYRTQRPRHKTDAARLNVLRWKLA</sequence>
<evidence type="ECO:0000313" key="1">
    <source>
        <dbReference type="EMBL" id="CAK9017468.1"/>
    </source>
</evidence>
<dbReference type="EMBL" id="CAXAMN010006401">
    <property type="protein sequence ID" value="CAK9017468.1"/>
    <property type="molecule type" value="Genomic_DNA"/>
</dbReference>
<keyword evidence="2" id="KW-1185">Reference proteome</keyword>
<organism evidence="1 2">
    <name type="scientific">Durusdinium trenchii</name>
    <dbReference type="NCBI Taxonomy" id="1381693"/>
    <lineage>
        <taxon>Eukaryota</taxon>
        <taxon>Sar</taxon>
        <taxon>Alveolata</taxon>
        <taxon>Dinophyceae</taxon>
        <taxon>Suessiales</taxon>
        <taxon>Symbiodiniaceae</taxon>
        <taxon>Durusdinium</taxon>
    </lineage>
</organism>
<dbReference type="Proteomes" id="UP001642484">
    <property type="component" value="Unassembled WGS sequence"/>
</dbReference>
<gene>
    <name evidence="1" type="ORF">CCMP2556_LOCUS12883</name>
</gene>
<protein>
    <submittedName>
        <fullName evidence="1">Uncharacterized protein</fullName>
    </submittedName>
</protein>
<proteinExistence type="predicted"/>